<dbReference type="InterPro" id="IPR035994">
    <property type="entry name" value="Nucleoside_phosphorylase_sf"/>
</dbReference>
<evidence type="ECO:0000256" key="6">
    <source>
        <dbReference type="PIRSR" id="PIRSR000477-2"/>
    </source>
</evidence>
<feature type="domain" description="Nucleoside phosphorylase" evidence="7">
    <location>
        <begin position="32"/>
        <end position="269"/>
    </location>
</feature>
<comment type="caution">
    <text evidence="8">The sequence shown here is derived from an EMBL/GenBank/DDBJ whole genome shotgun (WGS) entry which is preliminary data.</text>
</comment>
<keyword evidence="3 5" id="KW-0328">Glycosyltransferase</keyword>
<comment type="pathway">
    <text evidence="1 5">Purine metabolism; purine nucleoside salvage.</text>
</comment>
<protein>
    <recommendedName>
        <fullName evidence="5">Purine nucleoside phosphorylase</fullName>
        <ecNumber evidence="5">2.4.2.1</ecNumber>
    </recommendedName>
    <alternativeName>
        <fullName evidence="5">Inosine-guanosine phosphorylase</fullName>
    </alternativeName>
</protein>
<sequence length="283" mass="29579">MTILPDLDEAARVIRQQIPALPSVGVVLGSGLGGWGDELSDLVKVPYAAIPGMPRPAVAGHAGFLCAGRVGDVPVACLQGRAHLYEGHLPAKVVFGVRVLARLGCRAVLLTNAAGGINQGFAAGDLMLIVDHLNLMGTNPLVGPNDDALGKRFPDMTYAHDPRLLELARAAAREAGVPLREGIYAGLLGPTYETPAEIRMLRTLGADAVGMSTVPEIIALRHMGVPAAAVSCVTNLAAGLTQRELDHREVEETARQARTRFTALLSAWVRRVGAEVAAGSAAS</sequence>
<reference evidence="8 9" key="1">
    <citation type="submission" date="2014-02" db="EMBL/GenBank/DDBJ databases">
        <title>The small core and large imbalanced accessory genome model reveals a collaborative survival strategy of Sorangium cellulosum strains in nature.</title>
        <authorList>
            <person name="Han K."/>
            <person name="Peng R."/>
            <person name="Blom J."/>
            <person name="Li Y.-Z."/>
        </authorList>
    </citation>
    <scope>NUCLEOTIDE SEQUENCE [LARGE SCALE GENOMIC DNA]</scope>
    <source>
        <strain evidence="8 9">So0008-312</strain>
    </source>
</reference>
<proteinExistence type="inferred from homology"/>
<dbReference type="InterPro" id="IPR000845">
    <property type="entry name" value="Nucleoside_phosphorylase_d"/>
</dbReference>
<dbReference type="PANTHER" id="PTHR11904:SF9">
    <property type="entry name" value="PURINE NUCLEOSIDE PHOSPHORYLASE-RELATED"/>
    <property type="match status" value="1"/>
</dbReference>
<keyword evidence="4 5" id="KW-0808">Transferase</keyword>
<dbReference type="NCBIfam" id="NF006054">
    <property type="entry name" value="PRK08202.1"/>
    <property type="match status" value="1"/>
</dbReference>
<dbReference type="PIRSF" id="PIRSF000477">
    <property type="entry name" value="PurNPase"/>
    <property type="match status" value="1"/>
</dbReference>
<dbReference type="NCBIfam" id="TIGR01700">
    <property type="entry name" value="PNPH"/>
    <property type="match status" value="1"/>
</dbReference>
<dbReference type="CDD" id="cd09009">
    <property type="entry name" value="PNP-EcPNPII_like"/>
    <property type="match status" value="1"/>
</dbReference>
<comment type="function">
    <text evidence="5">The purine nucleoside phosphorylases catalyze the phosphorolytic breakdown of the N-glycosidic bond in the beta-(deoxy)ribonucleoside molecules, with the formation of the corresponding free purine bases and pentose-1-phosphate.</text>
</comment>
<name>A0A150QE05_SORCE</name>
<feature type="binding site" evidence="6">
    <location>
        <position position="113"/>
    </location>
    <ligand>
        <name>phosphate</name>
        <dbReference type="ChEBI" id="CHEBI:43474"/>
    </ligand>
</feature>
<dbReference type="GO" id="GO:0009116">
    <property type="term" value="P:nucleoside metabolic process"/>
    <property type="evidence" value="ECO:0007669"/>
    <property type="project" value="InterPro"/>
</dbReference>
<dbReference type="AlphaFoldDB" id="A0A150QE05"/>
<comment type="similarity">
    <text evidence="2 5">Belongs to the PNP/MTAP phosphorylase family.</text>
</comment>
<feature type="binding site" evidence="6">
    <location>
        <position position="235"/>
    </location>
    <ligand>
        <name>a purine D-ribonucleoside</name>
        <dbReference type="ChEBI" id="CHEBI:142355"/>
    </ligand>
</feature>
<dbReference type="GO" id="GO:0005737">
    <property type="term" value="C:cytoplasm"/>
    <property type="evidence" value="ECO:0007669"/>
    <property type="project" value="TreeGrafter"/>
</dbReference>
<dbReference type="InterPro" id="IPR011270">
    <property type="entry name" value="Pur_Nuc_Pase_Ino/Guo-sp"/>
</dbReference>
<gene>
    <name evidence="8" type="ORF">BE15_28000</name>
</gene>
<dbReference type="Pfam" id="PF01048">
    <property type="entry name" value="PNP_UDP_1"/>
    <property type="match status" value="1"/>
</dbReference>
<dbReference type="NCBIfam" id="TIGR01697">
    <property type="entry name" value="PNPH-PUNA-XAPA"/>
    <property type="match status" value="1"/>
</dbReference>
<dbReference type="UniPathway" id="UPA00606"/>
<feature type="binding site" evidence="6">
    <location>
        <position position="193"/>
    </location>
    <ligand>
        <name>a purine D-ribonucleoside</name>
        <dbReference type="ChEBI" id="CHEBI:142355"/>
    </ligand>
</feature>
<dbReference type="InterPro" id="IPR011268">
    <property type="entry name" value="Purine_phosphorylase"/>
</dbReference>
<dbReference type="GO" id="GO:0004731">
    <property type="term" value="F:purine-nucleoside phosphorylase activity"/>
    <property type="evidence" value="ECO:0007669"/>
    <property type="project" value="UniProtKB-EC"/>
</dbReference>
<organism evidence="8 9">
    <name type="scientific">Sorangium cellulosum</name>
    <name type="common">Polyangium cellulosum</name>
    <dbReference type="NCBI Taxonomy" id="56"/>
    <lineage>
        <taxon>Bacteria</taxon>
        <taxon>Pseudomonadati</taxon>
        <taxon>Myxococcota</taxon>
        <taxon>Polyangia</taxon>
        <taxon>Polyangiales</taxon>
        <taxon>Polyangiaceae</taxon>
        <taxon>Sorangium</taxon>
    </lineage>
</organism>
<feature type="binding site" evidence="6">
    <location>
        <begin position="81"/>
        <end position="83"/>
    </location>
    <ligand>
        <name>phosphate</name>
        <dbReference type="ChEBI" id="CHEBI:43474"/>
    </ligand>
</feature>
<evidence type="ECO:0000256" key="5">
    <source>
        <dbReference type="PIRNR" id="PIRNR000477"/>
    </source>
</evidence>
<feature type="binding site" evidence="6">
    <location>
        <position position="212"/>
    </location>
    <ligand>
        <name>phosphate</name>
        <dbReference type="ChEBI" id="CHEBI:43474"/>
    </ligand>
</feature>
<evidence type="ECO:0000259" key="7">
    <source>
        <dbReference type="Pfam" id="PF01048"/>
    </source>
</evidence>
<evidence type="ECO:0000256" key="3">
    <source>
        <dbReference type="ARBA" id="ARBA00022676"/>
    </source>
</evidence>
<evidence type="ECO:0000256" key="1">
    <source>
        <dbReference type="ARBA" id="ARBA00005058"/>
    </source>
</evidence>
<dbReference type="PANTHER" id="PTHR11904">
    <property type="entry name" value="METHYLTHIOADENOSINE/PURINE NUCLEOSIDE PHOSPHORYLASE"/>
    <property type="match status" value="1"/>
</dbReference>
<dbReference type="Gene3D" id="3.40.50.1580">
    <property type="entry name" value="Nucleoside phosphorylase domain"/>
    <property type="match status" value="1"/>
</dbReference>
<dbReference type="EMBL" id="JEMA01000764">
    <property type="protein sequence ID" value="KYF66199.1"/>
    <property type="molecule type" value="Genomic_DNA"/>
</dbReference>
<dbReference type="RefSeq" id="WP_081426794.1">
    <property type="nucleotide sequence ID" value="NZ_JEMA01000764.1"/>
</dbReference>
<evidence type="ECO:0000313" key="9">
    <source>
        <dbReference type="Proteomes" id="UP000075260"/>
    </source>
</evidence>
<dbReference type="SUPFAM" id="SSF53167">
    <property type="entry name" value="Purine and uridine phosphorylases"/>
    <property type="match status" value="1"/>
</dbReference>
<accession>A0A150QE05</accession>
<feature type="binding site" evidence="6">
    <location>
        <position position="61"/>
    </location>
    <ligand>
        <name>phosphate</name>
        <dbReference type="ChEBI" id="CHEBI:43474"/>
    </ligand>
</feature>
<evidence type="ECO:0000256" key="4">
    <source>
        <dbReference type="ARBA" id="ARBA00022679"/>
    </source>
</evidence>
<dbReference type="Proteomes" id="UP000075260">
    <property type="component" value="Unassembled WGS sequence"/>
</dbReference>
<dbReference type="EC" id="2.4.2.1" evidence="5"/>
<evidence type="ECO:0000256" key="2">
    <source>
        <dbReference type="ARBA" id="ARBA00006751"/>
    </source>
</evidence>
<evidence type="ECO:0000313" key="8">
    <source>
        <dbReference type="EMBL" id="KYF66199.1"/>
    </source>
</evidence>
<feature type="binding site" evidence="6">
    <location>
        <position position="30"/>
    </location>
    <ligand>
        <name>phosphate</name>
        <dbReference type="ChEBI" id="CHEBI:43474"/>
    </ligand>
</feature>